<sequence length="318" mass="36510">TQTEIINLEDLVPTNHLYRKFTKLIDLDKITNKHLTTTAGNSNYKGYGINTLFKTLLLQHLEDISDRELERFLQENTAAKWFCNFALSDKTPTYSIFSKMRTKIGTHLLSKIFNEVKNILKSKGYLNEVFTFIDASHLVAKANLWQERDLAIANKLEKLNNTTLPKVAYDQQAKFGAKGKNKFWYGFKKHISVDMQSGLINKVALTPANITDAKGLKHVLPSSGAIYADKGYCDKQTHIDAKRKGCNLKAILKNNMKNKNKGRDSFITKMRSPYERVFSQTNHRTRYKGVAKNQFAMFMESLAFNLKRMVILNEEYGF</sequence>
<name>A0ACA8ZTD2_9GAMM</name>
<feature type="non-terminal residue" evidence="1">
    <location>
        <position position="1"/>
    </location>
</feature>
<protein>
    <submittedName>
        <fullName evidence="1">Uncharacterized protein</fullName>
    </submittedName>
</protein>
<accession>A0ACA8ZTD2</accession>
<proteinExistence type="predicted"/>
<organism evidence="1 2">
    <name type="scientific">Bathymodiolus azoricus thioautotrophic gill symbiont</name>
    <dbReference type="NCBI Taxonomy" id="235205"/>
    <lineage>
        <taxon>Bacteria</taxon>
        <taxon>Pseudomonadati</taxon>
        <taxon>Pseudomonadota</taxon>
        <taxon>Gammaproteobacteria</taxon>
        <taxon>sulfur-oxidizing symbionts</taxon>
    </lineage>
</organism>
<gene>
    <name evidence="1" type="ORF">AZO1586R_2351</name>
</gene>
<dbReference type="EMBL" id="CAESAP020000379">
    <property type="protein sequence ID" value="CAB5507350.1"/>
    <property type="molecule type" value="Genomic_DNA"/>
</dbReference>
<dbReference type="Proteomes" id="UP000635628">
    <property type="component" value="Unassembled WGS sequence"/>
</dbReference>
<reference evidence="1" key="1">
    <citation type="submission" date="2020-05" db="EMBL/GenBank/DDBJ databases">
        <authorList>
            <person name="Petersen J."/>
            <person name="Sayavedra L."/>
        </authorList>
    </citation>
    <scope>NUCLEOTIDE SEQUENCE</scope>
    <source>
        <strain evidence="1">B azoricus SOX Menez Gwen</strain>
    </source>
</reference>
<keyword evidence="2" id="KW-1185">Reference proteome</keyword>
<evidence type="ECO:0000313" key="2">
    <source>
        <dbReference type="Proteomes" id="UP000635628"/>
    </source>
</evidence>
<comment type="caution">
    <text evidence="1">The sequence shown here is derived from an EMBL/GenBank/DDBJ whole genome shotgun (WGS) entry which is preliminary data.</text>
</comment>
<evidence type="ECO:0000313" key="1">
    <source>
        <dbReference type="EMBL" id="CAB5507350.1"/>
    </source>
</evidence>